<dbReference type="AlphaFoldDB" id="A0A939SLX8"/>
<sequence length="95" mass="10520">MKLGNSRVMMHLMILFFQAIKEDQGIPVYTIHTEVEGMSKSVIFTIIGTNYKKISNSCTLSELLPDDLNSLPKGRGGEGKSTPICEGWPGCQEEE</sequence>
<evidence type="ECO:0000313" key="2">
    <source>
        <dbReference type="EMBL" id="MBO1916571.1"/>
    </source>
</evidence>
<organism evidence="2 3">
    <name type="scientific">Providencia rettgeri</name>
    <dbReference type="NCBI Taxonomy" id="587"/>
    <lineage>
        <taxon>Bacteria</taxon>
        <taxon>Pseudomonadati</taxon>
        <taxon>Pseudomonadota</taxon>
        <taxon>Gammaproteobacteria</taxon>
        <taxon>Enterobacterales</taxon>
        <taxon>Morganellaceae</taxon>
        <taxon>Providencia</taxon>
    </lineage>
</organism>
<dbReference type="Proteomes" id="UP000664477">
    <property type="component" value="Unassembled WGS sequence"/>
</dbReference>
<evidence type="ECO:0000313" key="3">
    <source>
        <dbReference type="Proteomes" id="UP000664477"/>
    </source>
</evidence>
<protein>
    <submittedName>
        <fullName evidence="2">Uncharacterized protein</fullName>
    </submittedName>
</protein>
<dbReference type="EMBL" id="JAGETQ010000157">
    <property type="protein sequence ID" value="MBO1916571.1"/>
    <property type="molecule type" value="Genomic_DNA"/>
</dbReference>
<name>A0A939SLX8_PRORE</name>
<proteinExistence type="predicted"/>
<comment type="caution">
    <text evidence="2">The sequence shown here is derived from an EMBL/GenBank/DDBJ whole genome shotgun (WGS) entry which is preliminary data.</text>
</comment>
<accession>A0A939SLX8</accession>
<feature type="region of interest" description="Disordered" evidence="1">
    <location>
        <begin position="71"/>
        <end position="95"/>
    </location>
</feature>
<gene>
    <name evidence="2" type="ORF">J4727_17930</name>
</gene>
<evidence type="ECO:0000256" key="1">
    <source>
        <dbReference type="SAM" id="MobiDB-lite"/>
    </source>
</evidence>
<reference evidence="2" key="1">
    <citation type="submission" date="2021-03" db="EMBL/GenBank/DDBJ databases">
        <title>Molecular epidemiology and mechanisms of colistin and carbapenem resistance in Enterobacteriaceae from clinical isolates, the environment and porcine samples in Pretoria, South Africa.</title>
        <authorList>
            <person name="Bogoshi D."/>
            <person name="Mbelle N.M."/>
            <person name="Naidoo V."/>
            <person name="Osei Sekyere J."/>
        </authorList>
    </citation>
    <scope>NUCLEOTIDE SEQUENCE</scope>
    <source>
        <strain evidence="2">C052</strain>
    </source>
</reference>